<keyword evidence="1" id="KW-0175">Coiled coil</keyword>
<organism evidence="3 4">
    <name type="scientific">Acinetobacter johnsonii</name>
    <dbReference type="NCBI Taxonomy" id="40214"/>
    <lineage>
        <taxon>Bacteria</taxon>
        <taxon>Pseudomonadati</taxon>
        <taxon>Pseudomonadota</taxon>
        <taxon>Gammaproteobacteria</taxon>
        <taxon>Moraxellales</taxon>
        <taxon>Moraxellaceae</taxon>
        <taxon>Acinetobacter</taxon>
    </lineage>
</organism>
<comment type="caution">
    <text evidence="3">The sequence shown here is derived from an EMBL/GenBank/DDBJ whole genome shotgun (WGS) entry which is preliminary data.</text>
</comment>
<gene>
    <name evidence="3" type="ORF">EGT73_14160</name>
</gene>
<dbReference type="Proteomes" id="UP000277537">
    <property type="component" value="Unassembled WGS sequence"/>
</dbReference>
<evidence type="ECO:0000313" key="3">
    <source>
        <dbReference type="EMBL" id="RSE21270.1"/>
    </source>
</evidence>
<feature type="domain" description="Bacteriophage phiJL001 Gp84 C-terminal" evidence="2">
    <location>
        <begin position="299"/>
        <end position="341"/>
    </location>
</feature>
<accession>A0A427ULL2</accession>
<evidence type="ECO:0000313" key="4">
    <source>
        <dbReference type="Proteomes" id="UP000277537"/>
    </source>
</evidence>
<dbReference type="RefSeq" id="WP_125274649.1">
    <property type="nucleotide sequence ID" value="NZ_RHXE01000040.1"/>
</dbReference>
<sequence>MGLGKFFQSLTNSAVRRELYEFTRGDAKFYYTSSDKSVQDGEIIYEAITLTRSAIDSSSDLEKNSIDITFALNSKFAQDCLRSALEENILVKVSKLQFGNISTLWQGRVTAVKPDGAEITLKCETDYTSLGRAGARYKYQRTCCHDLYGSGCKLDKSQWGIQTTVKSVDKLNVQLRDLAVDDNYFRLGMLQSSTGVNVAIESSSGQSVTLIRRLDTLADQVTTDEAWLIYNTTKQALIDAQNAEAMAQIVLDQAIADRDTLDPASPTYEQDLLAAQAIVDQKQNELDNAHQQTQDAQNAFDVASEAVFFVTVYPGCMKSLTACHRFNNTDNFLGFAYMPEDNPTTTRIV</sequence>
<name>A0A427ULL2_ACIJO</name>
<evidence type="ECO:0000256" key="1">
    <source>
        <dbReference type="SAM" id="Coils"/>
    </source>
</evidence>
<feature type="coiled-coil region" evidence="1">
    <location>
        <begin position="272"/>
        <end position="299"/>
    </location>
</feature>
<proteinExistence type="predicted"/>
<dbReference type="Pfam" id="PF09931">
    <property type="entry name" value="Phage_phiJL001_Gp84_N"/>
    <property type="match status" value="1"/>
</dbReference>
<evidence type="ECO:0000259" key="2">
    <source>
        <dbReference type="Pfam" id="PF09356"/>
    </source>
</evidence>
<protein>
    <submittedName>
        <fullName evidence="3">DUF2163 domain-containing protein</fullName>
    </submittedName>
</protein>
<dbReference type="InterPro" id="IPR018964">
    <property type="entry name" value="Phage_phiJL001_Gp84_C"/>
</dbReference>
<dbReference type="Pfam" id="PF09356">
    <property type="entry name" value="Phage_BR0599"/>
    <property type="match status" value="1"/>
</dbReference>
<dbReference type="EMBL" id="RHXE01000040">
    <property type="protein sequence ID" value="RSE21270.1"/>
    <property type="molecule type" value="Genomic_DNA"/>
</dbReference>
<dbReference type="AlphaFoldDB" id="A0A427ULL2"/>
<reference evidence="3 4" key="1">
    <citation type="submission" date="2018-10" db="EMBL/GenBank/DDBJ databases">
        <title>Transmission dynamics of multidrug resistant bacteria on intensive care unit surfaces.</title>
        <authorList>
            <person name="D'Souza A.W."/>
            <person name="Potter R.F."/>
            <person name="Wallace M."/>
            <person name="Shupe A."/>
            <person name="Patel S."/>
            <person name="Sun S."/>
            <person name="Gul D."/>
            <person name="Kwon J.H."/>
            <person name="Andleeb S."/>
            <person name="Burnham C.-A.D."/>
            <person name="Dantas G."/>
        </authorList>
    </citation>
    <scope>NUCLEOTIDE SEQUENCE [LARGE SCALE GENOMIC DNA]</scope>
    <source>
        <strain evidence="3 4">AJ_385</strain>
    </source>
</reference>